<name>A0ACC1CDQ6_9ROSI</name>
<dbReference type="EMBL" id="CM047897">
    <property type="protein sequence ID" value="KAJ0113703.1"/>
    <property type="molecule type" value="Genomic_DNA"/>
</dbReference>
<proteinExistence type="predicted"/>
<comment type="caution">
    <text evidence="1">The sequence shown here is derived from an EMBL/GenBank/DDBJ whole genome shotgun (WGS) entry which is preliminary data.</text>
</comment>
<keyword evidence="2" id="KW-1185">Reference proteome</keyword>
<evidence type="ECO:0000313" key="2">
    <source>
        <dbReference type="Proteomes" id="UP001164250"/>
    </source>
</evidence>
<organism evidence="1 2">
    <name type="scientific">Pistacia atlantica</name>
    <dbReference type="NCBI Taxonomy" id="434234"/>
    <lineage>
        <taxon>Eukaryota</taxon>
        <taxon>Viridiplantae</taxon>
        <taxon>Streptophyta</taxon>
        <taxon>Embryophyta</taxon>
        <taxon>Tracheophyta</taxon>
        <taxon>Spermatophyta</taxon>
        <taxon>Magnoliopsida</taxon>
        <taxon>eudicotyledons</taxon>
        <taxon>Gunneridae</taxon>
        <taxon>Pentapetalae</taxon>
        <taxon>rosids</taxon>
        <taxon>malvids</taxon>
        <taxon>Sapindales</taxon>
        <taxon>Anacardiaceae</taxon>
        <taxon>Pistacia</taxon>
    </lineage>
</organism>
<accession>A0ACC1CDQ6</accession>
<dbReference type="Proteomes" id="UP001164250">
    <property type="component" value="Chromosome 1"/>
</dbReference>
<protein>
    <submittedName>
        <fullName evidence="1">Uncharacterized protein</fullName>
    </submittedName>
</protein>
<reference evidence="2" key="1">
    <citation type="journal article" date="2023" name="G3 (Bethesda)">
        <title>Genome assembly and association tests identify interacting loci associated with vigor, precocity, and sex in interspecific pistachio rootstocks.</title>
        <authorList>
            <person name="Palmer W."/>
            <person name="Jacygrad E."/>
            <person name="Sagayaradj S."/>
            <person name="Cavanaugh K."/>
            <person name="Han R."/>
            <person name="Bertier L."/>
            <person name="Beede B."/>
            <person name="Kafkas S."/>
            <person name="Golino D."/>
            <person name="Preece J."/>
            <person name="Michelmore R."/>
        </authorList>
    </citation>
    <scope>NUCLEOTIDE SEQUENCE [LARGE SCALE GENOMIC DNA]</scope>
</reference>
<sequence>MNMKKLAIPKLVYICFLSIPLLLFIFLSKHPILFYTYEFIFVAKSKRDAVFVMFNVIIITIFLGSSKPSAMDFDWFFNPSPLVHETYYDDSYDDDDDDDDDDDECHGYDGYDEDNDDDLGTEDVESEDEIDNDLERKIEEFIAKVNSKWREESIAEKLLYIESATLPN</sequence>
<evidence type="ECO:0000313" key="1">
    <source>
        <dbReference type="EMBL" id="KAJ0113703.1"/>
    </source>
</evidence>
<gene>
    <name evidence="1" type="ORF">Patl1_00274</name>
</gene>